<dbReference type="HOGENOM" id="CLU_143014_0_0_1"/>
<name>U9TED3_RHIID</name>
<sequence length="155" mass="18345">MKPRFSPSYKQINDWLAALHKHRRARLLYVERDVIDKDNRRLHKNNRLSEKKSCRVKGALSLFKCNNNQVKDYDKTEVLNILKDTGYHSPEDSEMDKEQLNGNRKIIITYNLSWHSDEGETMMTKAIVSPYDTLKMLQNGHTKLKIRLPIQIFWS</sequence>
<protein>
    <submittedName>
        <fullName evidence="1">Uncharacterized protein</fullName>
    </submittedName>
</protein>
<organism evidence="1">
    <name type="scientific">Rhizophagus irregularis (strain DAOM 181602 / DAOM 197198 / MUCL 43194)</name>
    <name type="common">Arbuscular mycorrhizal fungus</name>
    <name type="synonym">Glomus intraradices</name>
    <dbReference type="NCBI Taxonomy" id="747089"/>
    <lineage>
        <taxon>Eukaryota</taxon>
        <taxon>Fungi</taxon>
        <taxon>Fungi incertae sedis</taxon>
        <taxon>Mucoromycota</taxon>
        <taxon>Glomeromycotina</taxon>
        <taxon>Glomeromycetes</taxon>
        <taxon>Glomerales</taxon>
        <taxon>Glomeraceae</taxon>
        <taxon>Rhizophagus</taxon>
    </lineage>
</organism>
<proteinExistence type="predicted"/>
<evidence type="ECO:0000313" key="1">
    <source>
        <dbReference type="EMBL" id="ESA04693.1"/>
    </source>
</evidence>
<dbReference type="AlphaFoldDB" id="U9TED3"/>
<accession>U9TED3</accession>
<reference evidence="1" key="1">
    <citation type="submission" date="2013-07" db="EMBL/GenBank/DDBJ databases">
        <title>The genome of an arbuscular mycorrhizal fungus provides insights into the evolution of the oldest plant symbiosis.</title>
        <authorList>
            <consortium name="DOE Joint Genome Institute"/>
            <person name="Tisserant E."/>
            <person name="Malbreil M."/>
            <person name="Kuo A."/>
            <person name="Kohler A."/>
            <person name="Symeonidi A."/>
            <person name="Balestrini R."/>
            <person name="Charron P."/>
            <person name="Duensing N."/>
            <person name="Frei-dit-Frey N."/>
            <person name="Gianinazzi-Pearson V."/>
            <person name="Gilbert B."/>
            <person name="Handa Y."/>
            <person name="Hijri M."/>
            <person name="Kaul R."/>
            <person name="Kawaguchi M."/>
            <person name="Krajinski F."/>
            <person name="Lammers P."/>
            <person name="Lapierre D."/>
            <person name="Masclaux F.G."/>
            <person name="Murat C."/>
            <person name="Morin E."/>
            <person name="Ndikumana S."/>
            <person name="Pagni M."/>
            <person name="Petitpierre D."/>
            <person name="Requena N."/>
            <person name="Rosikiewicz P."/>
            <person name="Riley R."/>
            <person name="Saito K."/>
            <person name="San Clemente H."/>
            <person name="Shapiro H."/>
            <person name="van Tuinen D."/>
            <person name="Becard G."/>
            <person name="Bonfante P."/>
            <person name="Paszkowski U."/>
            <person name="Shachar-Hill Y."/>
            <person name="Young J.P."/>
            <person name="Sanders I.R."/>
            <person name="Henrissat B."/>
            <person name="Rensing S.A."/>
            <person name="Grigoriev I.V."/>
            <person name="Corradi N."/>
            <person name="Roux C."/>
            <person name="Martin F."/>
        </authorList>
    </citation>
    <scope>NUCLEOTIDE SEQUENCE</scope>
    <source>
        <strain evidence="1">DAOM 197198</strain>
    </source>
</reference>
<gene>
    <name evidence="1" type="ORF">GLOINDRAFT_232011</name>
</gene>
<dbReference type="EMBL" id="KI294109">
    <property type="protein sequence ID" value="ESA04693.1"/>
    <property type="molecule type" value="Genomic_DNA"/>
</dbReference>